<accession>A0A316TP39</accession>
<dbReference type="GO" id="GO:0004674">
    <property type="term" value="F:protein serine/threonine kinase activity"/>
    <property type="evidence" value="ECO:0007669"/>
    <property type="project" value="TreeGrafter"/>
</dbReference>
<feature type="region of interest" description="Disordered" evidence="1">
    <location>
        <begin position="340"/>
        <end position="372"/>
    </location>
</feature>
<reference evidence="3 4" key="1">
    <citation type="submission" date="2018-05" db="EMBL/GenBank/DDBJ databases">
        <title>Rhodohalobacter halophilus gen. nov., sp. nov., a moderately halophilic member of the family Balneolaceae.</title>
        <authorList>
            <person name="Liu Z.-W."/>
        </authorList>
    </citation>
    <scope>NUCLEOTIDE SEQUENCE [LARGE SCALE GENOMIC DNA]</scope>
    <source>
        <strain evidence="3 4">8A47</strain>
    </source>
</reference>
<dbReference type="Proteomes" id="UP000245533">
    <property type="component" value="Unassembled WGS sequence"/>
</dbReference>
<organism evidence="3 4">
    <name type="scientific">Rhodohalobacter mucosus</name>
    <dbReference type="NCBI Taxonomy" id="2079485"/>
    <lineage>
        <taxon>Bacteria</taxon>
        <taxon>Pseudomonadati</taxon>
        <taxon>Balneolota</taxon>
        <taxon>Balneolia</taxon>
        <taxon>Balneolales</taxon>
        <taxon>Balneolaceae</taxon>
        <taxon>Rhodohalobacter</taxon>
    </lineage>
</organism>
<dbReference type="Gene3D" id="1.10.510.10">
    <property type="entry name" value="Transferase(Phosphotransferase) domain 1"/>
    <property type="match status" value="1"/>
</dbReference>
<dbReference type="InterPro" id="IPR000719">
    <property type="entry name" value="Prot_kinase_dom"/>
</dbReference>
<dbReference type="GO" id="GO:0005524">
    <property type="term" value="F:ATP binding"/>
    <property type="evidence" value="ECO:0007669"/>
    <property type="project" value="InterPro"/>
</dbReference>
<gene>
    <name evidence="3" type="ORF">DDZ15_11135</name>
</gene>
<keyword evidence="4" id="KW-1185">Reference proteome</keyword>
<feature type="domain" description="Protein kinase" evidence="2">
    <location>
        <begin position="14"/>
        <end position="308"/>
    </location>
</feature>
<evidence type="ECO:0000259" key="2">
    <source>
        <dbReference type="PROSITE" id="PS50011"/>
    </source>
</evidence>
<dbReference type="EMBL" id="QGGB01000007">
    <property type="protein sequence ID" value="PWN06367.1"/>
    <property type="molecule type" value="Genomic_DNA"/>
</dbReference>
<dbReference type="PROSITE" id="PS50011">
    <property type="entry name" value="PROTEIN_KINASE_DOM"/>
    <property type="match status" value="1"/>
</dbReference>
<dbReference type="SUPFAM" id="SSF56112">
    <property type="entry name" value="Protein kinase-like (PK-like)"/>
    <property type="match status" value="1"/>
</dbReference>
<dbReference type="AlphaFoldDB" id="A0A316TP39"/>
<evidence type="ECO:0000313" key="4">
    <source>
        <dbReference type="Proteomes" id="UP000245533"/>
    </source>
</evidence>
<dbReference type="SMART" id="SM00220">
    <property type="entry name" value="S_TKc"/>
    <property type="match status" value="1"/>
</dbReference>
<evidence type="ECO:0000313" key="3">
    <source>
        <dbReference type="EMBL" id="PWN06367.1"/>
    </source>
</evidence>
<comment type="caution">
    <text evidence="3">The sequence shown here is derived from an EMBL/GenBank/DDBJ whole genome shotgun (WGS) entry which is preliminary data.</text>
</comment>
<feature type="compositionally biased region" description="Polar residues" evidence="1">
    <location>
        <begin position="354"/>
        <end position="366"/>
    </location>
</feature>
<dbReference type="RefSeq" id="WP_109647160.1">
    <property type="nucleotide sequence ID" value="NZ_QGGB01000007.1"/>
</dbReference>
<evidence type="ECO:0000256" key="1">
    <source>
        <dbReference type="SAM" id="MobiDB-lite"/>
    </source>
</evidence>
<dbReference type="Pfam" id="PF00069">
    <property type="entry name" value="Pkinase"/>
    <property type="match status" value="1"/>
</dbReference>
<protein>
    <recommendedName>
        <fullName evidence="2">Protein kinase domain-containing protein</fullName>
    </recommendedName>
</protein>
<proteinExistence type="predicted"/>
<dbReference type="OrthoDB" id="9805504at2"/>
<dbReference type="PANTHER" id="PTHR44167:SF24">
    <property type="entry name" value="SERINE_THREONINE-PROTEIN KINASE CHK2"/>
    <property type="match status" value="1"/>
</dbReference>
<dbReference type="PANTHER" id="PTHR44167">
    <property type="entry name" value="OVARIAN-SPECIFIC SERINE/THREONINE-PROTEIN KINASE LOK-RELATED"/>
    <property type="match status" value="1"/>
</dbReference>
<name>A0A316TP39_9BACT</name>
<sequence length="422" mass="48122">MKSLWIQSTGTRLHLDPSTLLRGGEGSVYRLQNEKNTVAKIYHEVIQDRANKLNVMIHNPPNDPMATMGHHSIAWPKDLVVNENGMTVGFIMPLAEGSSAFSYLLPKSRKQQHAHANYRTQIRICRNIASAIEEIHSNGFAVGDLNMSNILVKKNALVTLIDCDSFEIRDPSTGKIYTCRVGIPDYTPPEHQNKNYASFNGGTKHDAFSMAVLFFQLLMEGMHPFSGSYKYGNGEANVAHNIKQKHWTYDPERKQEYKPRSGSPPFEMLDPHIQKLFIRCFRDGSHDPSIRPTANEWREELDTSELYLQSCSENKKHIFGEHLRDCPWCERKQLLQNINPQKITSHQITKDRSGSSTPTLQKNPSDGKNMAGAKNSANILTHIWQKVTRFLVQKRKVTTLNRPIKLVQNQSKIKKPAKLLWK</sequence>
<dbReference type="InterPro" id="IPR011009">
    <property type="entry name" value="Kinase-like_dom_sf"/>
</dbReference>
<dbReference type="GO" id="GO:0005737">
    <property type="term" value="C:cytoplasm"/>
    <property type="evidence" value="ECO:0007669"/>
    <property type="project" value="TreeGrafter"/>
</dbReference>